<dbReference type="InterPro" id="IPR050445">
    <property type="entry name" value="Bact_polysacc_biosynth/exp"/>
</dbReference>
<dbReference type="STRING" id="398512.Bccel_1855"/>
<evidence type="ECO:0000313" key="10">
    <source>
        <dbReference type="EMBL" id="KNY26590.1"/>
    </source>
</evidence>
<keyword evidence="7" id="KW-0829">Tyrosine-protein kinase</keyword>
<evidence type="ECO:0000259" key="9">
    <source>
        <dbReference type="Pfam" id="PF13614"/>
    </source>
</evidence>
<dbReference type="InterPro" id="IPR005702">
    <property type="entry name" value="Wzc-like_C"/>
</dbReference>
<evidence type="ECO:0000256" key="7">
    <source>
        <dbReference type="ARBA" id="ARBA00023137"/>
    </source>
</evidence>
<comment type="catalytic activity">
    <reaction evidence="8">
        <text>L-tyrosyl-[protein] + ATP = O-phospho-L-tyrosyl-[protein] + ADP + H(+)</text>
        <dbReference type="Rhea" id="RHEA:10596"/>
        <dbReference type="Rhea" id="RHEA-COMP:10136"/>
        <dbReference type="Rhea" id="RHEA-COMP:20101"/>
        <dbReference type="ChEBI" id="CHEBI:15378"/>
        <dbReference type="ChEBI" id="CHEBI:30616"/>
        <dbReference type="ChEBI" id="CHEBI:46858"/>
        <dbReference type="ChEBI" id="CHEBI:61978"/>
        <dbReference type="ChEBI" id="CHEBI:456216"/>
        <dbReference type="EC" id="2.7.10.2"/>
    </reaction>
</comment>
<evidence type="ECO:0000256" key="3">
    <source>
        <dbReference type="ARBA" id="ARBA00022679"/>
    </source>
</evidence>
<evidence type="ECO:0000256" key="5">
    <source>
        <dbReference type="ARBA" id="ARBA00022777"/>
    </source>
</evidence>
<keyword evidence="11" id="KW-1185">Reference proteome</keyword>
<evidence type="ECO:0000256" key="4">
    <source>
        <dbReference type="ARBA" id="ARBA00022741"/>
    </source>
</evidence>
<keyword evidence="4" id="KW-0547">Nucleotide-binding</keyword>
<feature type="domain" description="AAA" evidence="9">
    <location>
        <begin position="32"/>
        <end position="174"/>
    </location>
</feature>
<dbReference type="GO" id="GO:0005524">
    <property type="term" value="F:ATP binding"/>
    <property type="evidence" value="ECO:0007669"/>
    <property type="project" value="UniProtKB-KW"/>
</dbReference>
<name>A0A0L6JLF7_9FIRM</name>
<keyword evidence="3 10" id="KW-0808">Transferase</keyword>
<dbReference type="AlphaFoldDB" id="A0A0L6JLF7"/>
<dbReference type="PANTHER" id="PTHR32309">
    <property type="entry name" value="TYROSINE-PROTEIN KINASE"/>
    <property type="match status" value="1"/>
</dbReference>
<dbReference type="GO" id="GO:0005886">
    <property type="term" value="C:plasma membrane"/>
    <property type="evidence" value="ECO:0007669"/>
    <property type="project" value="TreeGrafter"/>
</dbReference>
<proteinExistence type="inferred from homology"/>
<organism evidence="10 11">
    <name type="scientific">Pseudobacteroides cellulosolvens ATCC 35603 = DSM 2933</name>
    <dbReference type="NCBI Taxonomy" id="398512"/>
    <lineage>
        <taxon>Bacteria</taxon>
        <taxon>Bacillati</taxon>
        <taxon>Bacillota</taxon>
        <taxon>Clostridia</taxon>
        <taxon>Eubacteriales</taxon>
        <taxon>Oscillospiraceae</taxon>
        <taxon>Pseudobacteroides</taxon>
    </lineage>
</organism>
<dbReference type="eggNOG" id="COG0489">
    <property type="taxonomic scope" value="Bacteria"/>
</dbReference>
<evidence type="ECO:0000313" key="11">
    <source>
        <dbReference type="Proteomes" id="UP000036923"/>
    </source>
</evidence>
<dbReference type="SUPFAM" id="SSF52540">
    <property type="entry name" value="P-loop containing nucleoside triphosphate hydrolases"/>
    <property type="match status" value="1"/>
</dbReference>
<dbReference type="InterPro" id="IPR027417">
    <property type="entry name" value="P-loop_NTPase"/>
</dbReference>
<dbReference type="EC" id="2.7.10.2" evidence="2"/>
<dbReference type="OrthoDB" id="9794577at2"/>
<evidence type="ECO:0000256" key="2">
    <source>
        <dbReference type="ARBA" id="ARBA00011903"/>
    </source>
</evidence>
<dbReference type="Proteomes" id="UP000036923">
    <property type="component" value="Unassembled WGS sequence"/>
</dbReference>
<dbReference type="CDD" id="cd05387">
    <property type="entry name" value="BY-kinase"/>
    <property type="match status" value="1"/>
</dbReference>
<dbReference type="InterPro" id="IPR025669">
    <property type="entry name" value="AAA_dom"/>
</dbReference>
<dbReference type="PANTHER" id="PTHR32309:SF13">
    <property type="entry name" value="FERRIC ENTEROBACTIN TRANSPORT PROTEIN FEPE"/>
    <property type="match status" value="1"/>
</dbReference>
<comment type="similarity">
    <text evidence="1">Belongs to the CpsD/CapB family.</text>
</comment>
<dbReference type="EMBL" id="LGTC01000001">
    <property type="protein sequence ID" value="KNY26590.1"/>
    <property type="molecule type" value="Genomic_DNA"/>
</dbReference>
<dbReference type="GO" id="GO:0004715">
    <property type="term" value="F:non-membrane spanning protein tyrosine kinase activity"/>
    <property type="evidence" value="ECO:0007669"/>
    <property type="project" value="UniProtKB-EC"/>
</dbReference>
<reference evidence="11" key="1">
    <citation type="submission" date="2015-07" db="EMBL/GenBank/DDBJ databases">
        <title>Near-Complete Genome Sequence of the Cellulolytic Bacterium Bacteroides (Pseudobacteroides) cellulosolvens ATCC 35603.</title>
        <authorList>
            <person name="Dassa B."/>
            <person name="Utturkar S.M."/>
            <person name="Klingeman D.M."/>
            <person name="Hurt R.A."/>
            <person name="Keller M."/>
            <person name="Xu J."/>
            <person name="Reddy Y.H.K."/>
            <person name="Borovok I."/>
            <person name="Grinberg I.R."/>
            <person name="Lamed R."/>
            <person name="Zhivin O."/>
            <person name="Bayer E.A."/>
            <person name="Brown S.D."/>
        </authorList>
    </citation>
    <scope>NUCLEOTIDE SEQUENCE [LARGE SCALE GENOMIC DNA]</scope>
    <source>
        <strain evidence="11">DSM 2933</strain>
    </source>
</reference>
<sequence>MDFKEITSAPINEAYKALRTNLQFCGFIKKFKTLAVVSSNPGEGKTTTVSNLAVVTAKSGIKVLVINADLRKASYVQGLSNYISGFADLKEIITPSRIENLTYIDSGSKPPNPTEILNSKVFSDLVTELKLVYDIIIIDTPAMGSVIDGAIVASLTEGTLIVTSPNKVSFNEFERLKIQLGKAKANILGVAMNNIPKDEYKKYYNRYYDMIEL</sequence>
<evidence type="ECO:0000256" key="8">
    <source>
        <dbReference type="ARBA" id="ARBA00051245"/>
    </source>
</evidence>
<comment type="caution">
    <text evidence="10">The sequence shown here is derived from an EMBL/GenBank/DDBJ whole genome shotgun (WGS) entry which is preliminary data.</text>
</comment>
<evidence type="ECO:0000256" key="1">
    <source>
        <dbReference type="ARBA" id="ARBA00007316"/>
    </source>
</evidence>
<evidence type="ECO:0000256" key="6">
    <source>
        <dbReference type="ARBA" id="ARBA00022840"/>
    </source>
</evidence>
<gene>
    <name evidence="10" type="ORF">Bccel_1855</name>
</gene>
<accession>A0A0L6JLF7</accession>
<dbReference type="Gene3D" id="3.40.50.300">
    <property type="entry name" value="P-loop containing nucleotide triphosphate hydrolases"/>
    <property type="match status" value="1"/>
</dbReference>
<protein>
    <recommendedName>
        <fullName evidence="2">non-specific protein-tyrosine kinase</fullName>
        <ecNumber evidence="2">2.7.10.2</ecNumber>
    </recommendedName>
</protein>
<keyword evidence="6" id="KW-0067">ATP-binding</keyword>
<dbReference type="Pfam" id="PF13614">
    <property type="entry name" value="AAA_31"/>
    <property type="match status" value="1"/>
</dbReference>
<dbReference type="RefSeq" id="WP_036938015.1">
    <property type="nucleotide sequence ID" value="NZ_JQKC01000006.1"/>
</dbReference>
<dbReference type="NCBIfam" id="TIGR01007">
    <property type="entry name" value="eps_fam"/>
    <property type="match status" value="1"/>
</dbReference>
<keyword evidence="5" id="KW-0418">Kinase</keyword>